<keyword evidence="2" id="KW-0238">DNA-binding</keyword>
<dbReference type="eggNOG" id="COG0640">
    <property type="taxonomic scope" value="Bacteria"/>
</dbReference>
<dbReference type="PANTHER" id="PTHR43132">
    <property type="entry name" value="ARSENICAL RESISTANCE OPERON REPRESSOR ARSR-RELATED"/>
    <property type="match status" value="1"/>
</dbReference>
<dbReference type="GO" id="GO:0003677">
    <property type="term" value="F:DNA binding"/>
    <property type="evidence" value="ECO:0007669"/>
    <property type="project" value="UniProtKB-KW"/>
</dbReference>
<keyword evidence="3" id="KW-0804">Transcription</keyword>
<evidence type="ECO:0000313" key="5">
    <source>
        <dbReference type="EMBL" id="AGZ38922.1"/>
    </source>
</evidence>
<proteinExistence type="predicted"/>
<dbReference type="PATRIC" id="fig|1246995.3.peg.637"/>
<dbReference type="PANTHER" id="PTHR43132:SF6">
    <property type="entry name" value="HTH-TYPE TRANSCRIPTIONAL REPRESSOR CZRA"/>
    <property type="match status" value="1"/>
</dbReference>
<reference evidence="5 6" key="1">
    <citation type="journal article" date="2014" name="J. Biotechnol.">
        <title>Complete genome sequence of the actinobacterium Actinoplanes friuliensis HAG 010964, producer of the lipopeptide antibiotic friulimycin.</title>
        <authorList>
            <person name="Ruckert C."/>
            <person name="Szczepanowski R."/>
            <person name="Albersmeier A."/>
            <person name="Goesmann A."/>
            <person name="Fischer N."/>
            <person name="Steinkamper A."/>
            <person name="Puhler A."/>
            <person name="Biener R."/>
            <person name="Schwartz D."/>
            <person name="Kalinowski J."/>
        </authorList>
    </citation>
    <scope>NUCLEOTIDE SEQUENCE [LARGE SCALE GENOMIC DNA]</scope>
    <source>
        <strain evidence="5 6">DSM 7358</strain>
    </source>
</reference>
<evidence type="ECO:0000256" key="1">
    <source>
        <dbReference type="ARBA" id="ARBA00023015"/>
    </source>
</evidence>
<evidence type="ECO:0000259" key="4">
    <source>
        <dbReference type="SMART" id="SM00418"/>
    </source>
</evidence>
<dbReference type="AlphaFoldDB" id="U5VQ31"/>
<evidence type="ECO:0000256" key="3">
    <source>
        <dbReference type="ARBA" id="ARBA00023163"/>
    </source>
</evidence>
<dbReference type="OrthoDB" id="3542816at2"/>
<dbReference type="InterPro" id="IPR036388">
    <property type="entry name" value="WH-like_DNA-bd_sf"/>
</dbReference>
<dbReference type="EMBL" id="CP006272">
    <property type="protein sequence ID" value="AGZ38922.1"/>
    <property type="molecule type" value="Genomic_DNA"/>
</dbReference>
<dbReference type="InterPro" id="IPR051011">
    <property type="entry name" value="Metal_resp_trans_reg"/>
</dbReference>
<dbReference type="KEGG" id="afs:AFR_03165"/>
<dbReference type="RefSeq" id="WP_023357865.1">
    <property type="nucleotide sequence ID" value="NC_022657.1"/>
</dbReference>
<dbReference type="Gene3D" id="1.10.10.10">
    <property type="entry name" value="Winged helix-like DNA-binding domain superfamily/Winged helix DNA-binding domain"/>
    <property type="match status" value="1"/>
</dbReference>
<gene>
    <name evidence="5" type="ORF">AFR_03165</name>
</gene>
<feature type="domain" description="HTH arsR-type" evidence="4">
    <location>
        <begin position="244"/>
        <end position="318"/>
    </location>
</feature>
<dbReference type="InterPro" id="IPR036390">
    <property type="entry name" value="WH_DNA-bd_sf"/>
</dbReference>
<dbReference type="STRING" id="1246995.AFR_03165"/>
<dbReference type="InterPro" id="IPR001845">
    <property type="entry name" value="HTH_ArsR_DNA-bd_dom"/>
</dbReference>
<evidence type="ECO:0000256" key="2">
    <source>
        <dbReference type="ARBA" id="ARBA00023125"/>
    </source>
</evidence>
<dbReference type="SUPFAM" id="SSF46785">
    <property type="entry name" value="Winged helix' DNA-binding domain"/>
    <property type="match status" value="1"/>
</dbReference>
<organism evidence="5 6">
    <name type="scientific">Actinoplanes friuliensis DSM 7358</name>
    <dbReference type="NCBI Taxonomy" id="1246995"/>
    <lineage>
        <taxon>Bacteria</taxon>
        <taxon>Bacillati</taxon>
        <taxon>Actinomycetota</taxon>
        <taxon>Actinomycetes</taxon>
        <taxon>Micromonosporales</taxon>
        <taxon>Micromonosporaceae</taxon>
        <taxon>Actinoplanes</taxon>
    </lineage>
</organism>
<dbReference type="Proteomes" id="UP000017746">
    <property type="component" value="Chromosome"/>
</dbReference>
<dbReference type="GO" id="GO:0003700">
    <property type="term" value="F:DNA-binding transcription factor activity"/>
    <property type="evidence" value="ECO:0007669"/>
    <property type="project" value="InterPro"/>
</dbReference>
<dbReference type="HOGENOM" id="CLU_063235_0_1_11"/>
<keyword evidence="6" id="KW-1185">Reference proteome</keyword>
<sequence length="318" mass="34281">MGVWLVDSDVLARSRFAVSPFTETVAAMLVLRGGQAVPGQLTDVAGLRAAFRRRLADDPVAAAFVQAATVPRWLADFLCRPPHENDQDFADELARVRRTPAETLIADLSAGQGGREPPGLRVPDLPERIADVLTWVWEHAVRPGWSRRRAAFEADIVARTRSLSTGGWAAAVNGMRSGLRWLGDGQLQINSYAYPPRDLTAATLLFIPASTRNGWVGWNPPHRYSVIYPCTGLLVPRETAAPAALARLLGPGRAAVLAALSAPMSTTHLVAVTGYGLGSVGNHLKVLLDAGLVRRRRSGRSVLYYRTGLGDGLAGEKR</sequence>
<dbReference type="SMART" id="SM00418">
    <property type="entry name" value="HTH_ARSR"/>
    <property type="match status" value="1"/>
</dbReference>
<name>U5VQ31_9ACTN</name>
<protein>
    <submittedName>
        <fullName evidence="5">ArsR family transcriptional regulator</fullName>
    </submittedName>
</protein>
<evidence type="ECO:0000313" key="6">
    <source>
        <dbReference type="Proteomes" id="UP000017746"/>
    </source>
</evidence>
<keyword evidence="1" id="KW-0805">Transcription regulation</keyword>
<accession>U5VQ31</accession>